<keyword evidence="4 5" id="KW-0648">Protein biosynthesis</keyword>
<evidence type="ECO:0000256" key="5">
    <source>
        <dbReference type="HAMAP-Rule" id="MF_00050"/>
    </source>
</evidence>
<dbReference type="PANTHER" id="PTHR11741:SF0">
    <property type="entry name" value="ELONGATION FACTOR TS, MITOCHONDRIAL"/>
    <property type="match status" value="1"/>
</dbReference>
<evidence type="ECO:0000313" key="8">
    <source>
        <dbReference type="Proteomes" id="UP000230671"/>
    </source>
</evidence>
<organism evidence="7 8">
    <name type="scientific">Candidatus Berkelbacteria bacterium CG23_combo_of_CG06-09_8_20_14_all_41_73</name>
    <dbReference type="NCBI Taxonomy" id="1974519"/>
    <lineage>
        <taxon>Bacteria</taxon>
        <taxon>Candidatus Berkelbacteria</taxon>
    </lineage>
</organism>
<dbReference type="AlphaFoldDB" id="A0A2H0B1Q6"/>
<dbReference type="PROSITE" id="PS01126">
    <property type="entry name" value="EF_TS_1"/>
    <property type="match status" value="1"/>
</dbReference>
<feature type="region of interest" description="Involved in Mg(2+) ion dislocation from EF-Tu" evidence="5">
    <location>
        <begin position="81"/>
        <end position="84"/>
    </location>
</feature>
<dbReference type="InterPro" id="IPR009060">
    <property type="entry name" value="UBA-like_sf"/>
</dbReference>
<dbReference type="Pfam" id="PF00889">
    <property type="entry name" value="EF_TS"/>
    <property type="match status" value="1"/>
</dbReference>
<dbReference type="FunFam" id="1.10.8.10:FF:000001">
    <property type="entry name" value="Elongation factor Ts"/>
    <property type="match status" value="1"/>
</dbReference>
<comment type="subcellular location">
    <subcellularLocation>
        <location evidence="5">Cytoplasm</location>
    </subcellularLocation>
</comment>
<evidence type="ECO:0000313" key="7">
    <source>
        <dbReference type="EMBL" id="PIP50980.1"/>
    </source>
</evidence>
<gene>
    <name evidence="5 7" type="primary">tsf</name>
    <name evidence="7" type="ORF">COX11_01135</name>
</gene>
<dbReference type="Gene3D" id="1.10.8.10">
    <property type="entry name" value="DNA helicase RuvA subunit, C-terminal domain"/>
    <property type="match status" value="1"/>
</dbReference>
<dbReference type="PANTHER" id="PTHR11741">
    <property type="entry name" value="ELONGATION FACTOR TS"/>
    <property type="match status" value="1"/>
</dbReference>
<dbReference type="Gene3D" id="1.10.286.20">
    <property type="match status" value="1"/>
</dbReference>
<dbReference type="InterPro" id="IPR036402">
    <property type="entry name" value="EF-Ts_dimer_sf"/>
</dbReference>
<reference evidence="7 8" key="1">
    <citation type="submission" date="2017-09" db="EMBL/GenBank/DDBJ databases">
        <title>Depth-based differentiation of microbial function through sediment-hosted aquifers and enrichment of novel symbionts in the deep terrestrial subsurface.</title>
        <authorList>
            <person name="Probst A.J."/>
            <person name="Ladd B."/>
            <person name="Jarett J.K."/>
            <person name="Geller-Mcgrath D.E."/>
            <person name="Sieber C.M."/>
            <person name="Emerson J.B."/>
            <person name="Anantharaman K."/>
            <person name="Thomas B.C."/>
            <person name="Malmstrom R."/>
            <person name="Stieglmeier M."/>
            <person name="Klingl A."/>
            <person name="Woyke T."/>
            <person name="Ryan C.M."/>
            <person name="Banfield J.F."/>
        </authorList>
    </citation>
    <scope>NUCLEOTIDE SEQUENCE [LARGE SCALE GENOMIC DNA]</scope>
    <source>
        <strain evidence="7">CG23_combo_of_CG06-09_8_20_14_all_41_73</strain>
    </source>
</reference>
<dbReference type="GO" id="GO:0003746">
    <property type="term" value="F:translation elongation factor activity"/>
    <property type="evidence" value="ECO:0007669"/>
    <property type="project" value="UniProtKB-UniRule"/>
</dbReference>
<evidence type="ECO:0000256" key="1">
    <source>
        <dbReference type="ARBA" id="ARBA00005532"/>
    </source>
</evidence>
<evidence type="ECO:0000256" key="2">
    <source>
        <dbReference type="ARBA" id="ARBA00016956"/>
    </source>
</evidence>
<name>A0A2H0B1Q6_9BACT</name>
<dbReference type="Gene3D" id="3.30.479.20">
    <property type="entry name" value="Elongation factor Ts, dimerisation domain"/>
    <property type="match status" value="1"/>
</dbReference>
<dbReference type="Proteomes" id="UP000230671">
    <property type="component" value="Unassembled WGS sequence"/>
</dbReference>
<comment type="caution">
    <text evidence="7">The sequence shown here is derived from an EMBL/GenBank/DDBJ whole genome shotgun (WGS) entry which is preliminary data.</text>
</comment>
<protein>
    <recommendedName>
        <fullName evidence="2 5">Elongation factor Ts</fullName>
        <shortName evidence="5">EF-Ts</shortName>
    </recommendedName>
</protein>
<keyword evidence="3 5" id="KW-0251">Elongation factor</keyword>
<dbReference type="EMBL" id="PCSO01000051">
    <property type="protein sequence ID" value="PIP50980.1"/>
    <property type="molecule type" value="Genomic_DNA"/>
</dbReference>
<dbReference type="CDD" id="cd14275">
    <property type="entry name" value="UBA_EF-Ts"/>
    <property type="match status" value="1"/>
</dbReference>
<dbReference type="HAMAP" id="MF_00050">
    <property type="entry name" value="EF_Ts"/>
    <property type="match status" value="1"/>
</dbReference>
<dbReference type="SUPFAM" id="SSF46934">
    <property type="entry name" value="UBA-like"/>
    <property type="match status" value="1"/>
</dbReference>
<dbReference type="InterPro" id="IPR014039">
    <property type="entry name" value="Transl_elong_EFTs/EF1B_dimer"/>
</dbReference>
<evidence type="ECO:0000259" key="6">
    <source>
        <dbReference type="Pfam" id="PF00889"/>
    </source>
</evidence>
<dbReference type="InterPro" id="IPR001816">
    <property type="entry name" value="Transl_elong_EFTs/EF1B"/>
</dbReference>
<dbReference type="GO" id="GO:0005737">
    <property type="term" value="C:cytoplasm"/>
    <property type="evidence" value="ECO:0007669"/>
    <property type="project" value="UniProtKB-SubCell"/>
</dbReference>
<keyword evidence="5" id="KW-0963">Cytoplasm</keyword>
<proteinExistence type="inferred from homology"/>
<sequence length="194" mass="22195">MEISIDLIKKLREKTGISIAECKKALIEKGGDEGKALEFLRKKGEEVMAAKAERTTKSGIIGFYLHADLKQAALVKLLCETDFVARNEEFKTLAHDLAMQIVALNPQWVSPSDVPESIIKKEKEIYLRELDKKKPKTIKEKIIDGKLAKFYRVNCLLKQSFIKQEDLTIEQLMADYVNKLGEKIEVKEFVRLKI</sequence>
<accession>A0A2H0B1Q6</accession>
<dbReference type="SUPFAM" id="SSF54713">
    <property type="entry name" value="Elongation factor Ts (EF-Ts), dimerisation domain"/>
    <property type="match status" value="1"/>
</dbReference>
<evidence type="ECO:0000256" key="4">
    <source>
        <dbReference type="ARBA" id="ARBA00022917"/>
    </source>
</evidence>
<comment type="similarity">
    <text evidence="1 5">Belongs to the EF-Ts family.</text>
</comment>
<evidence type="ECO:0000256" key="3">
    <source>
        <dbReference type="ARBA" id="ARBA00022768"/>
    </source>
</evidence>
<comment type="function">
    <text evidence="5">Associates with the EF-Tu.GDP complex and induces the exchange of GDP to GTP. It remains bound to the aminoacyl-tRNA.EF-Tu.GTP complex up to the GTP hydrolysis stage on the ribosome.</text>
</comment>
<feature type="domain" description="Translation elongation factor EFTs/EF1B dimerisation" evidence="6">
    <location>
        <begin position="20"/>
        <end position="193"/>
    </location>
</feature>
<dbReference type="InterPro" id="IPR018101">
    <property type="entry name" value="Transl_elong_Ts_CS"/>
</dbReference>